<dbReference type="InterPro" id="IPR050997">
    <property type="entry name" value="MAPEG"/>
</dbReference>
<dbReference type="Pfam" id="PF01124">
    <property type="entry name" value="MAPEG"/>
    <property type="match status" value="1"/>
</dbReference>
<evidence type="ECO:0000256" key="4">
    <source>
        <dbReference type="ARBA" id="ARBA00023136"/>
    </source>
</evidence>
<dbReference type="PANTHER" id="PTHR10250:SF26">
    <property type="entry name" value="GLUTATHIONE S-TRANSFERASE 3, MITOCHONDRIAL"/>
    <property type="match status" value="1"/>
</dbReference>
<keyword evidence="3 5" id="KW-1133">Transmembrane helix</keyword>
<evidence type="ECO:0000256" key="2">
    <source>
        <dbReference type="ARBA" id="ARBA00022692"/>
    </source>
</evidence>
<dbReference type="PANTHER" id="PTHR10250">
    <property type="entry name" value="MICROSOMAL GLUTATHIONE S-TRANSFERASE"/>
    <property type="match status" value="1"/>
</dbReference>
<dbReference type="Proteomes" id="UP000799429">
    <property type="component" value="Unassembled WGS sequence"/>
</dbReference>
<sequence length="213" mass="23705">MYRRVHNKSDLYEVKPVNGRSLGCVSRLGDKREMVISRILNLGNPLEASDHQIHRFATTVRDQHELNMTTTIEVPKEYGYVVMTTAASFLLCVYHGLRVGPYRRAAKVMYPNYMASAEQIAQADPDMKKRAHSNYLENLTLTSVSMLIAGTQYPLTTTALGVGWLVSRVLYMIGYTDAEKPNGRGRLMGSGFWVCEAVLVGMAGWVGLGVVGR</sequence>
<keyword evidence="4 5" id="KW-0472">Membrane</keyword>
<evidence type="ECO:0000256" key="1">
    <source>
        <dbReference type="ARBA" id="ARBA00004141"/>
    </source>
</evidence>
<keyword evidence="7" id="KW-1185">Reference proteome</keyword>
<dbReference type="InterPro" id="IPR023352">
    <property type="entry name" value="MAPEG-like_dom_sf"/>
</dbReference>
<dbReference type="SUPFAM" id="SSF161084">
    <property type="entry name" value="MAPEG domain-like"/>
    <property type="match status" value="1"/>
</dbReference>
<reference evidence="6" key="1">
    <citation type="journal article" date="2020" name="Stud. Mycol.">
        <title>101 Dothideomycetes genomes: a test case for predicting lifestyles and emergence of pathogens.</title>
        <authorList>
            <person name="Haridas S."/>
            <person name="Albert R."/>
            <person name="Binder M."/>
            <person name="Bloem J."/>
            <person name="Labutti K."/>
            <person name="Salamov A."/>
            <person name="Andreopoulos B."/>
            <person name="Baker S."/>
            <person name="Barry K."/>
            <person name="Bills G."/>
            <person name="Bluhm B."/>
            <person name="Cannon C."/>
            <person name="Castanera R."/>
            <person name="Culley D."/>
            <person name="Daum C."/>
            <person name="Ezra D."/>
            <person name="Gonzalez J."/>
            <person name="Henrissat B."/>
            <person name="Kuo A."/>
            <person name="Liang C."/>
            <person name="Lipzen A."/>
            <person name="Lutzoni F."/>
            <person name="Magnuson J."/>
            <person name="Mondo S."/>
            <person name="Nolan M."/>
            <person name="Ohm R."/>
            <person name="Pangilinan J."/>
            <person name="Park H.-J."/>
            <person name="Ramirez L."/>
            <person name="Alfaro M."/>
            <person name="Sun H."/>
            <person name="Tritt A."/>
            <person name="Yoshinaga Y."/>
            <person name="Zwiers L.-H."/>
            <person name="Turgeon B."/>
            <person name="Goodwin S."/>
            <person name="Spatafora J."/>
            <person name="Crous P."/>
            <person name="Grigoriev I."/>
        </authorList>
    </citation>
    <scope>NUCLEOTIDE SEQUENCE</scope>
    <source>
        <strain evidence="6">CBS 101060</strain>
    </source>
</reference>
<gene>
    <name evidence="6" type="ORF">M501DRAFT_986982</name>
</gene>
<evidence type="ECO:0000256" key="5">
    <source>
        <dbReference type="SAM" id="Phobius"/>
    </source>
</evidence>
<feature type="transmembrane region" description="Helical" evidence="5">
    <location>
        <begin position="78"/>
        <end position="97"/>
    </location>
</feature>
<dbReference type="Gene3D" id="1.20.120.550">
    <property type="entry name" value="Membrane associated eicosanoid/glutathione metabolism-like domain"/>
    <property type="match status" value="1"/>
</dbReference>
<protein>
    <submittedName>
        <fullName evidence="6">Uncharacterized protein</fullName>
    </submittedName>
</protein>
<evidence type="ECO:0000313" key="6">
    <source>
        <dbReference type="EMBL" id="KAF2836699.1"/>
    </source>
</evidence>
<keyword evidence="2 5" id="KW-0812">Transmembrane</keyword>
<dbReference type="GO" id="GO:0004602">
    <property type="term" value="F:glutathione peroxidase activity"/>
    <property type="evidence" value="ECO:0007669"/>
    <property type="project" value="TreeGrafter"/>
</dbReference>
<feature type="transmembrane region" description="Helical" evidence="5">
    <location>
        <begin position="190"/>
        <end position="211"/>
    </location>
</feature>
<organism evidence="6 7">
    <name type="scientific">Patellaria atrata CBS 101060</name>
    <dbReference type="NCBI Taxonomy" id="1346257"/>
    <lineage>
        <taxon>Eukaryota</taxon>
        <taxon>Fungi</taxon>
        <taxon>Dikarya</taxon>
        <taxon>Ascomycota</taxon>
        <taxon>Pezizomycotina</taxon>
        <taxon>Dothideomycetes</taxon>
        <taxon>Dothideomycetes incertae sedis</taxon>
        <taxon>Patellariales</taxon>
        <taxon>Patellariaceae</taxon>
        <taxon>Patellaria</taxon>
    </lineage>
</organism>
<comment type="subcellular location">
    <subcellularLocation>
        <location evidence="1">Membrane</location>
        <topology evidence="1">Multi-pass membrane protein</topology>
    </subcellularLocation>
</comment>
<dbReference type="OrthoDB" id="410651at2759"/>
<dbReference type="EMBL" id="MU006102">
    <property type="protein sequence ID" value="KAF2836699.1"/>
    <property type="molecule type" value="Genomic_DNA"/>
</dbReference>
<dbReference type="GO" id="GO:0004364">
    <property type="term" value="F:glutathione transferase activity"/>
    <property type="evidence" value="ECO:0007669"/>
    <property type="project" value="TreeGrafter"/>
</dbReference>
<dbReference type="AlphaFoldDB" id="A0A9P4VQP1"/>
<evidence type="ECO:0000313" key="7">
    <source>
        <dbReference type="Proteomes" id="UP000799429"/>
    </source>
</evidence>
<dbReference type="GO" id="GO:0005635">
    <property type="term" value="C:nuclear envelope"/>
    <property type="evidence" value="ECO:0007669"/>
    <property type="project" value="TreeGrafter"/>
</dbReference>
<evidence type="ECO:0000256" key="3">
    <source>
        <dbReference type="ARBA" id="ARBA00022989"/>
    </source>
</evidence>
<proteinExistence type="predicted"/>
<dbReference type="GO" id="GO:0005783">
    <property type="term" value="C:endoplasmic reticulum"/>
    <property type="evidence" value="ECO:0007669"/>
    <property type="project" value="TreeGrafter"/>
</dbReference>
<dbReference type="GO" id="GO:0016020">
    <property type="term" value="C:membrane"/>
    <property type="evidence" value="ECO:0007669"/>
    <property type="project" value="UniProtKB-SubCell"/>
</dbReference>
<accession>A0A9P4VQP1</accession>
<comment type="caution">
    <text evidence="6">The sequence shown here is derived from an EMBL/GenBank/DDBJ whole genome shotgun (WGS) entry which is preliminary data.</text>
</comment>
<name>A0A9P4VQP1_9PEZI</name>
<dbReference type="InterPro" id="IPR001129">
    <property type="entry name" value="Membr-assoc_MAPEG"/>
</dbReference>